<dbReference type="Proteomes" id="UP000824041">
    <property type="component" value="Unassembled WGS sequence"/>
</dbReference>
<gene>
    <name evidence="1" type="ORF">IAA21_00925</name>
</gene>
<dbReference type="InterPro" id="IPR011990">
    <property type="entry name" value="TPR-like_helical_dom_sf"/>
</dbReference>
<dbReference type="SUPFAM" id="SSF48452">
    <property type="entry name" value="TPR-like"/>
    <property type="match status" value="1"/>
</dbReference>
<name>A0A9D2ISB1_9FIRM</name>
<reference evidence="1" key="2">
    <citation type="submission" date="2021-04" db="EMBL/GenBank/DDBJ databases">
        <authorList>
            <person name="Gilroy R."/>
        </authorList>
    </citation>
    <scope>NUCLEOTIDE SEQUENCE</scope>
    <source>
        <strain evidence="1">14324</strain>
    </source>
</reference>
<evidence type="ECO:0000313" key="1">
    <source>
        <dbReference type="EMBL" id="HIZ21346.1"/>
    </source>
</evidence>
<dbReference type="Gene3D" id="1.25.40.10">
    <property type="entry name" value="Tetratricopeptide repeat domain"/>
    <property type="match status" value="1"/>
</dbReference>
<dbReference type="AlphaFoldDB" id="A0A9D2ISB1"/>
<protein>
    <submittedName>
        <fullName evidence="1">Glycosyl transferase</fullName>
    </submittedName>
</protein>
<dbReference type="GO" id="GO:0016740">
    <property type="term" value="F:transferase activity"/>
    <property type="evidence" value="ECO:0007669"/>
    <property type="project" value="UniProtKB-KW"/>
</dbReference>
<feature type="non-terminal residue" evidence="1">
    <location>
        <position position="1"/>
    </location>
</feature>
<evidence type="ECO:0000313" key="2">
    <source>
        <dbReference type="Proteomes" id="UP000824041"/>
    </source>
</evidence>
<organism evidence="1 2">
    <name type="scientific">Candidatus Blautia faecigallinarum</name>
    <dbReference type="NCBI Taxonomy" id="2838488"/>
    <lineage>
        <taxon>Bacteria</taxon>
        <taxon>Bacillati</taxon>
        <taxon>Bacillota</taxon>
        <taxon>Clostridia</taxon>
        <taxon>Lachnospirales</taxon>
        <taxon>Lachnospiraceae</taxon>
        <taxon>Blautia</taxon>
    </lineage>
</organism>
<sequence length="295" mass="34623">KGTMDYLMWMDADDVVSPKCKEALLGLKRILPPKIDMVMMPYVTGKDENGRPAFVYYRERLVKNHKGFQFIGRVHEVIPPRGNVYYAEEVFIEHKRIMKEYSRRNLEIYEDMEKGGEKFAPRELYYYGRELLSHGHYKKGAAILEEFLKHPQGWVENKIDATRQLAFCRYGLKEEEGALSALLKGLEYDVPRGETCCALGRHFMDRGKWRQAAYWYEQALAAKKDTRTGAFVSEDCYGYLPAISLCVCYDRMGERKLAEYYNELAGKFKPESCHYLLNKKYFKKLFRERLNKDGI</sequence>
<reference evidence="1" key="1">
    <citation type="journal article" date="2021" name="PeerJ">
        <title>Extensive microbial diversity within the chicken gut microbiome revealed by metagenomics and culture.</title>
        <authorList>
            <person name="Gilroy R."/>
            <person name="Ravi A."/>
            <person name="Getino M."/>
            <person name="Pursley I."/>
            <person name="Horton D.L."/>
            <person name="Alikhan N.F."/>
            <person name="Baker D."/>
            <person name="Gharbi K."/>
            <person name="Hall N."/>
            <person name="Watson M."/>
            <person name="Adriaenssens E.M."/>
            <person name="Foster-Nyarko E."/>
            <person name="Jarju S."/>
            <person name="Secka A."/>
            <person name="Antonio M."/>
            <person name="Oren A."/>
            <person name="Chaudhuri R.R."/>
            <person name="La Ragione R."/>
            <person name="Hildebrand F."/>
            <person name="Pallen M.J."/>
        </authorList>
    </citation>
    <scope>NUCLEOTIDE SEQUENCE</scope>
    <source>
        <strain evidence="1">14324</strain>
    </source>
</reference>
<accession>A0A9D2ISB1</accession>
<keyword evidence="1" id="KW-0808">Transferase</keyword>
<dbReference type="EMBL" id="DXBU01000013">
    <property type="protein sequence ID" value="HIZ21346.1"/>
    <property type="molecule type" value="Genomic_DNA"/>
</dbReference>
<comment type="caution">
    <text evidence="1">The sequence shown here is derived from an EMBL/GenBank/DDBJ whole genome shotgun (WGS) entry which is preliminary data.</text>
</comment>
<proteinExistence type="predicted"/>